<evidence type="ECO:0000313" key="3">
    <source>
        <dbReference type="Proteomes" id="UP001177670"/>
    </source>
</evidence>
<reference evidence="2" key="1">
    <citation type="submission" date="2021-10" db="EMBL/GenBank/DDBJ databases">
        <title>Melipona bicolor Genome sequencing and assembly.</title>
        <authorList>
            <person name="Araujo N.S."/>
            <person name="Arias M.C."/>
        </authorList>
    </citation>
    <scope>NUCLEOTIDE SEQUENCE</scope>
    <source>
        <strain evidence="2">USP_2M_L1-L4_2017</strain>
        <tissue evidence="2">Whole body</tissue>
    </source>
</reference>
<organism evidence="2 3">
    <name type="scientific">Melipona bicolor</name>
    <dbReference type="NCBI Taxonomy" id="60889"/>
    <lineage>
        <taxon>Eukaryota</taxon>
        <taxon>Metazoa</taxon>
        <taxon>Ecdysozoa</taxon>
        <taxon>Arthropoda</taxon>
        <taxon>Hexapoda</taxon>
        <taxon>Insecta</taxon>
        <taxon>Pterygota</taxon>
        <taxon>Neoptera</taxon>
        <taxon>Endopterygota</taxon>
        <taxon>Hymenoptera</taxon>
        <taxon>Apocrita</taxon>
        <taxon>Aculeata</taxon>
        <taxon>Apoidea</taxon>
        <taxon>Anthophila</taxon>
        <taxon>Apidae</taxon>
        <taxon>Melipona</taxon>
    </lineage>
</organism>
<feature type="compositionally biased region" description="Polar residues" evidence="1">
    <location>
        <begin position="64"/>
        <end position="80"/>
    </location>
</feature>
<dbReference type="Proteomes" id="UP001177670">
    <property type="component" value="Unassembled WGS sequence"/>
</dbReference>
<gene>
    <name evidence="2" type="ORF">K0M31_000228</name>
</gene>
<dbReference type="AlphaFoldDB" id="A0AA40GD25"/>
<accession>A0AA40GD25</accession>
<feature type="region of interest" description="Disordered" evidence="1">
    <location>
        <begin position="64"/>
        <end position="147"/>
    </location>
</feature>
<feature type="compositionally biased region" description="Polar residues" evidence="1">
    <location>
        <begin position="98"/>
        <end position="109"/>
    </location>
</feature>
<dbReference type="EMBL" id="JAHYIQ010000001">
    <property type="protein sequence ID" value="KAK1135641.1"/>
    <property type="molecule type" value="Genomic_DNA"/>
</dbReference>
<protein>
    <submittedName>
        <fullName evidence="2">Uncharacterized protein</fullName>
    </submittedName>
</protein>
<evidence type="ECO:0000256" key="1">
    <source>
        <dbReference type="SAM" id="MobiDB-lite"/>
    </source>
</evidence>
<name>A0AA40GD25_9HYME</name>
<proteinExistence type="predicted"/>
<sequence>MPRNNSPVLRYNSLKPRRRKHKRSQFYSLRLCRRHENDARRKYQLYAIPIYKCPHKNDSTSTIATIVRSGTPSLSTNQSDQNERSSNETSNESRSSKEQQSGENRSQRSTAAPTPPIPAPRKLRKTDPSKHTYQNVPPPVFPPGNASLPRTKVCRLLVFLPRLR</sequence>
<keyword evidence="3" id="KW-1185">Reference proteome</keyword>
<evidence type="ECO:0000313" key="2">
    <source>
        <dbReference type="EMBL" id="KAK1135641.1"/>
    </source>
</evidence>
<comment type="caution">
    <text evidence="2">The sequence shown here is derived from an EMBL/GenBank/DDBJ whole genome shotgun (WGS) entry which is preliminary data.</text>
</comment>